<dbReference type="Pfam" id="PF01636">
    <property type="entry name" value="APH"/>
    <property type="match status" value="1"/>
</dbReference>
<dbReference type="InterPro" id="IPR002575">
    <property type="entry name" value="Aminoglycoside_PTrfase"/>
</dbReference>
<keyword evidence="2" id="KW-0946">Virion</keyword>
<dbReference type="RefSeq" id="WP_015756692.1">
    <property type="nucleotide sequence ID" value="NC_013216.1"/>
</dbReference>
<keyword evidence="3" id="KW-1185">Reference proteome</keyword>
<feature type="domain" description="Aminoglycoside phosphotransferase" evidence="1">
    <location>
        <begin position="31"/>
        <end position="246"/>
    </location>
</feature>
<dbReference type="OrthoDB" id="9771902at2"/>
<dbReference type="SUPFAM" id="SSF56112">
    <property type="entry name" value="Protein kinase-like (PK-like)"/>
    <property type="match status" value="1"/>
</dbReference>
<dbReference type="Gene3D" id="3.90.1200.10">
    <property type="match status" value="1"/>
</dbReference>
<dbReference type="eggNOG" id="COG2334">
    <property type="taxonomic scope" value="Bacteria"/>
</dbReference>
<name>C8W4A9_DESAS</name>
<reference evidence="2 3" key="1">
    <citation type="journal article" date="2009" name="Stand. Genomic Sci.">
        <title>Complete genome sequence of Desulfotomaculum acetoxidans type strain (5575).</title>
        <authorList>
            <person name="Spring S."/>
            <person name="Lapidus A."/>
            <person name="Schroder M."/>
            <person name="Gleim D."/>
            <person name="Sims D."/>
            <person name="Meincke L."/>
            <person name="Glavina Del Rio T."/>
            <person name="Tice H."/>
            <person name="Copeland A."/>
            <person name="Cheng J.F."/>
            <person name="Lucas S."/>
            <person name="Chen F."/>
            <person name="Nolan M."/>
            <person name="Bruce D."/>
            <person name="Goodwin L."/>
            <person name="Pitluck S."/>
            <person name="Ivanova N."/>
            <person name="Mavromatis K."/>
            <person name="Mikhailova N."/>
            <person name="Pati A."/>
            <person name="Chen A."/>
            <person name="Palaniappan K."/>
            <person name="Land M."/>
            <person name="Hauser L."/>
            <person name="Chang Y.J."/>
            <person name="Jeffries C.D."/>
            <person name="Chain P."/>
            <person name="Saunders E."/>
            <person name="Brettin T."/>
            <person name="Detter J.C."/>
            <person name="Goker M."/>
            <person name="Bristow J."/>
            <person name="Eisen J.A."/>
            <person name="Markowitz V."/>
            <person name="Hugenholtz P."/>
            <person name="Kyrpides N.C."/>
            <person name="Klenk H.P."/>
            <person name="Han C."/>
        </authorList>
    </citation>
    <scope>NUCLEOTIDE SEQUENCE [LARGE SCALE GENOMIC DNA]</scope>
    <source>
        <strain evidence="3">ATCC 49208 / DSM 771 / VKM B-1644</strain>
    </source>
</reference>
<dbReference type="NCBIfam" id="TIGR02906">
    <property type="entry name" value="spore_CotS"/>
    <property type="match status" value="1"/>
</dbReference>
<proteinExistence type="predicted"/>
<dbReference type="EMBL" id="CP001720">
    <property type="protein sequence ID" value="ACV61977.1"/>
    <property type="molecule type" value="Genomic_DNA"/>
</dbReference>
<dbReference type="Proteomes" id="UP000002217">
    <property type="component" value="Chromosome"/>
</dbReference>
<dbReference type="Gene3D" id="3.30.200.20">
    <property type="entry name" value="Phosphorylase Kinase, domain 1"/>
    <property type="match status" value="1"/>
</dbReference>
<dbReference type="STRING" id="485916.Dtox_1091"/>
<dbReference type="InterPro" id="IPR047175">
    <property type="entry name" value="CotS-like"/>
</dbReference>
<evidence type="ECO:0000259" key="1">
    <source>
        <dbReference type="Pfam" id="PF01636"/>
    </source>
</evidence>
<protein>
    <submittedName>
        <fullName evidence="2">Spore coat protein, CotS family</fullName>
    </submittedName>
</protein>
<dbReference type="KEGG" id="dae:Dtox_1091"/>
<organism evidence="2 3">
    <name type="scientific">Desulfofarcimen acetoxidans (strain ATCC 49208 / DSM 771 / KCTC 5769 / VKM B-1644 / 5575)</name>
    <name type="common">Desulfotomaculum acetoxidans</name>
    <dbReference type="NCBI Taxonomy" id="485916"/>
    <lineage>
        <taxon>Bacteria</taxon>
        <taxon>Bacillati</taxon>
        <taxon>Bacillota</taxon>
        <taxon>Clostridia</taxon>
        <taxon>Eubacteriales</taxon>
        <taxon>Peptococcaceae</taxon>
        <taxon>Desulfofarcimen</taxon>
    </lineage>
</organism>
<evidence type="ECO:0000313" key="3">
    <source>
        <dbReference type="Proteomes" id="UP000002217"/>
    </source>
</evidence>
<evidence type="ECO:0000313" key="2">
    <source>
        <dbReference type="EMBL" id="ACV61977.1"/>
    </source>
</evidence>
<dbReference type="InterPro" id="IPR011009">
    <property type="entry name" value="Kinase-like_dom_sf"/>
</dbReference>
<sequence>MSDVKSLRQVLAEYGLDNAKCSLLSDKGKKSVWKIETSNGYAVLKKMPGSPSRTSWLARAVDHLGRSGVNLAPLIPSLKGSLSVTADQSGFILYRWLSGRQPEFNRDLDAILESMACFHRGGKGFQLSPEEHMRSHLGKWQDDYAKKRIILTQIRDEKCHIMFDKFSRQVFKYINHFIDKIVRMEKQLKASCYKEWVNRLGVNTCFCHQDFSPKNLRWHEGKVYIFDYDSLTLDIPARDIRKLINKLMKKKSLDKILLNNIYQLYNKYNQITESEWRVVLTDLLFPHLFYGIVTKYYFKRAQDWSKEKYIKKLESMINVELEKDIVLSGLI</sequence>
<accession>C8W4A9</accession>
<dbReference type="HOGENOM" id="CLU_042636_0_0_9"/>
<dbReference type="InterPro" id="IPR014255">
    <property type="entry name" value="Spore_coat_CotS"/>
</dbReference>
<keyword evidence="2" id="KW-0167">Capsid protein</keyword>
<dbReference type="PANTHER" id="PTHR39179">
    <property type="entry name" value="SPORE COAT PROTEIN I"/>
    <property type="match status" value="1"/>
</dbReference>
<dbReference type="PANTHER" id="PTHR39179:SF1">
    <property type="entry name" value="SPORE COAT PROTEIN I"/>
    <property type="match status" value="1"/>
</dbReference>
<dbReference type="AlphaFoldDB" id="C8W4A9"/>
<dbReference type="GO" id="GO:0042601">
    <property type="term" value="C:endospore-forming forespore"/>
    <property type="evidence" value="ECO:0007669"/>
    <property type="project" value="TreeGrafter"/>
</dbReference>
<gene>
    <name evidence="2" type="ordered locus">Dtox_1091</name>
</gene>